<keyword evidence="5 11" id="KW-0328">Glycosyltransferase</keyword>
<accession>A0A8K1FS62</accession>
<keyword evidence="13" id="KW-1185">Reference proteome</keyword>
<evidence type="ECO:0000256" key="9">
    <source>
        <dbReference type="ARBA" id="ARBA00044021"/>
    </source>
</evidence>
<evidence type="ECO:0000256" key="7">
    <source>
        <dbReference type="ARBA" id="ARBA00023056"/>
    </source>
</evidence>
<comment type="function">
    <text evidence="11">Transfers the glycosyl residue from UDP-Glc to the non-reducing end of alpha-1,4-glucan.</text>
</comment>
<dbReference type="OrthoDB" id="6335297at2759"/>
<evidence type="ECO:0000256" key="10">
    <source>
        <dbReference type="ARBA" id="ARBA00047345"/>
    </source>
</evidence>
<comment type="caution">
    <text evidence="12">The sequence shown here is derived from an EMBL/GenBank/DDBJ whole genome shotgun (WGS) entry which is preliminary data.</text>
</comment>
<dbReference type="EMBL" id="SWJQ01026860">
    <property type="protein sequence ID" value="TRZ04583.1"/>
    <property type="molecule type" value="Genomic_DNA"/>
</dbReference>
<comment type="function">
    <text evidence="8">Glycogen synthase participates in the glycogen biosynthetic process along with glycogenin and glycogen branching enzyme. Extends the primer composed of a few glucose units formed by glycogenin by adding new glucose units to it. In this context, glycogen synthase transfers the glycosyl residue from UDP-Glc to the non-reducing end of alpha-1,4-glucan.</text>
</comment>
<dbReference type="GO" id="GO:0004373">
    <property type="term" value="F:alpha-1,4-glucan glucosyltransferase (UDP-glucose donor) activity"/>
    <property type="evidence" value="ECO:0007669"/>
    <property type="project" value="UniProtKB-EC"/>
</dbReference>
<dbReference type="GO" id="GO:0005978">
    <property type="term" value="P:glycogen biosynthetic process"/>
    <property type="evidence" value="ECO:0007669"/>
    <property type="project" value="UniProtKB-UniPathway"/>
</dbReference>
<feature type="non-terminal residue" evidence="12">
    <location>
        <position position="60"/>
    </location>
</feature>
<evidence type="ECO:0000313" key="12">
    <source>
        <dbReference type="EMBL" id="TRZ04583.1"/>
    </source>
</evidence>
<evidence type="ECO:0000256" key="1">
    <source>
        <dbReference type="ARBA" id="ARBA00004964"/>
    </source>
</evidence>
<dbReference type="Gene3D" id="3.40.50.2000">
    <property type="entry name" value="Glycogen Phosphorylase B"/>
    <property type="match status" value="1"/>
</dbReference>
<dbReference type="Proteomes" id="UP000796761">
    <property type="component" value="Unassembled WGS sequence"/>
</dbReference>
<protein>
    <recommendedName>
        <fullName evidence="11">Glycogen [starch] synthase</fullName>
        <ecNumber evidence="11">2.4.1.11</ecNumber>
    </recommendedName>
</protein>
<feature type="non-terminal residue" evidence="12">
    <location>
        <position position="1"/>
    </location>
</feature>
<gene>
    <name evidence="12" type="ORF">HGM15179_022524</name>
</gene>
<dbReference type="AlphaFoldDB" id="A0A8K1FS62"/>
<dbReference type="EC" id="2.4.1.11" evidence="11"/>
<dbReference type="PANTHER" id="PTHR10176:SF2">
    <property type="entry name" value="GLYCOGEN [STARCH] SYNTHASE, MUSCLE"/>
    <property type="match status" value="1"/>
</dbReference>
<dbReference type="PANTHER" id="PTHR10176">
    <property type="entry name" value="GLYCOGEN SYNTHASE"/>
    <property type="match status" value="1"/>
</dbReference>
<evidence type="ECO:0000313" key="13">
    <source>
        <dbReference type="Proteomes" id="UP000796761"/>
    </source>
</evidence>
<keyword evidence="7 11" id="KW-0320">Glycogen biosynthesis</keyword>
<evidence type="ECO:0000256" key="4">
    <source>
        <dbReference type="ARBA" id="ARBA00022553"/>
    </source>
</evidence>
<evidence type="ECO:0000256" key="5">
    <source>
        <dbReference type="ARBA" id="ARBA00022676"/>
    </source>
</evidence>
<keyword evidence="4" id="KW-0597">Phosphoprotein</keyword>
<dbReference type="UniPathway" id="UPA00164"/>
<sequence length="60" mass="6608">GGIYTVLQTKARVTADEWGESYVLVGPYVESSVRTQVELLEPPQPALRRTLEAMNAQGCK</sequence>
<proteinExistence type="inferred from homology"/>
<comment type="similarity">
    <text evidence="2 11">Belongs to the glycosyltransferase 3 family.</text>
</comment>
<keyword evidence="6 11" id="KW-0808">Transferase</keyword>
<evidence type="ECO:0000256" key="6">
    <source>
        <dbReference type="ARBA" id="ARBA00022679"/>
    </source>
</evidence>
<comment type="pathway">
    <text evidence="1 11">Glycan biosynthesis; glycogen biosynthesis.</text>
</comment>
<dbReference type="Pfam" id="PF05693">
    <property type="entry name" value="Glycogen_syn"/>
    <property type="match status" value="1"/>
</dbReference>
<name>A0A8K1FS62_9PASS</name>
<dbReference type="GO" id="GO:0005737">
    <property type="term" value="C:cytoplasm"/>
    <property type="evidence" value="ECO:0007669"/>
    <property type="project" value="TreeGrafter"/>
</dbReference>
<evidence type="ECO:0000256" key="8">
    <source>
        <dbReference type="ARBA" id="ARBA00043883"/>
    </source>
</evidence>
<evidence type="ECO:0000256" key="11">
    <source>
        <dbReference type="RuleBase" id="RU363104"/>
    </source>
</evidence>
<reference evidence="12" key="1">
    <citation type="submission" date="2019-04" db="EMBL/GenBank/DDBJ databases">
        <title>Genome assembly of Zosterops borbonicus 15179.</title>
        <authorList>
            <person name="Leroy T."/>
            <person name="Anselmetti Y."/>
            <person name="Tilak M.-K."/>
            <person name="Nabholz B."/>
        </authorList>
    </citation>
    <scope>NUCLEOTIDE SEQUENCE</scope>
    <source>
        <strain evidence="12">HGM_15179</strain>
        <tissue evidence="12">Muscle</tissue>
    </source>
</reference>
<evidence type="ECO:0000256" key="2">
    <source>
        <dbReference type="ARBA" id="ARBA00010686"/>
    </source>
</evidence>
<dbReference type="InterPro" id="IPR008631">
    <property type="entry name" value="Glycogen_synth"/>
</dbReference>
<organism evidence="12 13">
    <name type="scientific">Zosterops borbonicus</name>
    <dbReference type="NCBI Taxonomy" id="364589"/>
    <lineage>
        <taxon>Eukaryota</taxon>
        <taxon>Metazoa</taxon>
        <taxon>Chordata</taxon>
        <taxon>Craniata</taxon>
        <taxon>Vertebrata</taxon>
        <taxon>Euteleostomi</taxon>
        <taxon>Archelosauria</taxon>
        <taxon>Archosauria</taxon>
        <taxon>Dinosauria</taxon>
        <taxon>Saurischia</taxon>
        <taxon>Theropoda</taxon>
        <taxon>Coelurosauria</taxon>
        <taxon>Aves</taxon>
        <taxon>Neognathae</taxon>
        <taxon>Neoaves</taxon>
        <taxon>Telluraves</taxon>
        <taxon>Australaves</taxon>
        <taxon>Passeriformes</taxon>
        <taxon>Sylvioidea</taxon>
        <taxon>Zosteropidae</taxon>
        <taxon>Zosterops</taxon>
    </lineage>
</organism>
<evidence type="ECO:0000256" key="3">
    <source>
        <dbReference type="ARBA" id="ARBA00022533"/>
    </source>
</evidence>
<comment type="subunit">
    <text evidence="9">Part of the GYS1-GYG1 complex, a heterooctamer composed of a tetramer of GYS1 and 2 dimers of GYG1, where each GYS1 protomer binds to one GYG1 subunit (via GYG1 C-terminus); the GYS1 tetramer may dissociate from GYG1 dimers to continue glycogen polymerization on its own.</text>
</comment>
<keyword evidence="3" id="KW-0021">Allosteric enzyme</keyword>
<comment type="catalytic activity">
    <reaction evidence="10">
        <text>[(1-&gt;4)-alpha-D-glucosyl](n) + UDP-alpha-D-glucose = [(1-&gt;4)-alpha-D-glucosyl](n+1) + UDP + H(+)</text>
        <dbReference type="Rhea" id="RHEA:18549"/>
        <dbReference type="Rhea" id="RHEA-COMP:9584"/>
        <dbReference type="Rhea" id="RHEA-COMP:9587"/>
        <dbReference type="ChEBI" id="CHEBI:15378"/>
        <dbReference type="ChEBI" id="CHEBI:15444"/>
        <dbReference type="ChEBI" id="CHEBI:58223"/>
        <dbReference type="ChEBI" id="CHEBI:58885"/>
        <dbReference type="EC" id="2.4.1.11"/>
    </reaction>
    <physiologicalReaction direction="left-to-right" evidence="10">
        <dbReference type="Rhea" id="RHEA:18550"/>
    </physiologicalReaction>
</comment>